<dbReference type="Gene3D" id="3.90.1150.10">
    <property type="entry name" value="Aspartate Aminotransferase, domain 1"/>
    <property type="match status" value="1"/>
</dbReference>
<sequence length="369" mass="41569">MMKNVPFFNYPHLFKSHEEDFVRIFKDVGYRGAYILQKDLRDFEENLAKFAGTKYAVGLANGTDAIWIALMAAGIGKGDEVIFASHTYIATAASIHFVGAIPVPADCKEDHMIDPDSVRKLITPKTKAILPTQVNGRCCDMDELMKIAREFNLIILEDAAQGLGAKFKGNGVGTFDKGGTISFYPAKNLGSFGDAGGFVTNDKDMYEKVMLYRDHGRNDDGVFVMWGFNSRLDNLQAAILDFKLTFYSKEIERRREIAQMYQDRLGQLPQLKLPPAPNSNPDYYDVYQNYEIEAFKRDELKQHLKDNGVGTLIQWSGQPVHSITSLGFTGVGLPYTEEMFTKCLMIPMNTALTNDDVEYVCEQIVNFYN</sequence>
<dbReference type="CDD" id="cd00616">
    <property type="entry name" value="AHBA_syn"/>
    <property type="match status" value="1"/>
</dbReference>
<evidence type="ECO:0000256" key="3">
    <source>
        <dbReference type="PIRSR" id="PIRSR000390-1"/>
    </source>
</evidence>
<dbReference type="InterPro" id="IPR000653">
    <property type="entry name" value="DegT/StrS_aminotransferase"/>
</dbReference>
<feature type="modified residue" description="N6-(pyridoxal phosphate)lysine" evidence="4">
    <location>
        <position position="187"/>
    </location>
</feature>
<evidence type="ECO:0000256" key="2">
    <source>
        <dbReference type="ARBA" id="ARBA00037999"/>
    </source>
</evidence>
<evidence type="ECO:0000313" key="7">
    <source>
        <dbReference type="Proteomes" id="UP000282832"/>
    </source>
</evidence>
<keyword evidence="1 4" id="KW-0663">Pyridoxal phosphate</keyword>
<dbReference type="AlphaFoldDB" id="A0A437PTL4"/>
<dbReference type="PANTHER" id="PTHR30244:SF36">
    <property type="entry name" value="3-OXO-GLUCOSE-6-PHOSPHATE:GLUTAMATE AMINOTRANSFERASE"/>
    <property type="match status" value="1"/>
</dbReference>
<keyword evidence="7" id="KW-1185">Reference proteome</keyword>
<evidence type="ECO:0000256" key="1">
    <source>
        <dbReference type="ARBA" id="ARBA00022898"/>
    </source>
</evidence>
<feature type="active site" description="Proton acceptor" evidence="3">
    <location>
        <position position="187"/>
    </location>
</feature>
<evidence type="ECO:0000256" key="4">
    <source>
        <dbReference type="PIRSR" id="PIRSR000390-2"/>
    </source>
</evidence>
<dbReference type="InterPro" id="IPR015421">
    <property type="entry name" value="PyrdxlP-dep_Trfase_major"/>
</dbReference>
<dbReference type="GO" id="GO:0000271">
    <property type="term" value="P:polysaccharide biosynthetic process"/>
    <property type="evidence" value="ECO:0007669"/>
    <property type="project" value="TreeGrafter"/>
</dbReference>
<dbReference type="OrthoDB" id="9804264at2"/>
<dbReference type="InterPro" id="IPR015424">
    <property type="entry name" value="PyrdxlP-dep_Trfase"/>
</dbReference>
<protein>
    <submittedName>
        <fullName evidence="6">DegT/DnrJ/EryC1/StrS family aminotransferase</fullName>
    </submittedName>
</protein>
<accession>A0A437PTL4</accession>
<gene>
    <name evidence="6" type="ORF">EOJ36_04025</name>
</gene>
<name>A0A437PTL4_9BACT</name>
<dbReference type="SUPFAM" id="SSF53383">
    <property type="entry name" value="PLP-dependent transferases"/>
    <property type="match status" value="1"/>
</dbReference>
<evidence type="ECO:0000256" key="5">
    <source>
        <dbReference type="RuleBase" id="RU004508"/>
    </source>
</evidence>
<comment type="caution">
    <text evidence="6">The sequence shown here is derived from an EMBL/GenBank/DDBJ whole genome shotgun (WGS) entry which is preliminary data.</text>
</comment>
<dbReference type="EMBL" id="SACY01000002">
    <property type="protein sequence ID" value="RVU25594.1"/>
    <property type="molecule type" value="Genomic_DNA"/>
</dbReference>
<dbReference type="PIRSF" id="PIRSF000390">
    <property type="entry name" value="PLP_StrS"/>
    <property type="match status" value="1"/>
</dbReference>
<dbReference type="GO" id="GO:0030170">
    <property type="term" value="F:pyridoxal phosphate binding"/>
    <property type="evidence" value="ECO:0007669"/>
    <property type="project" value="TreeGrafter"/>
</dbReference>
<dbReference type="Proteomes" id="UP000282832">
    <property type="component" value="Unassembled WGS sequence"/>
</dbReference>
<comment type="similarity">
    <text evidence="2 5">Belongs to the DegT/DnrJ/EryC1 family.</text>
</comment>
<dbReference type="Pfam" id="PF01041">
    <property type="entry name" value="DegT_DnrJ_EryC1"/>
    <property type="match status" value="1"/>
</dbReference>
<keyword evidence="6" id="KW-0808">Transferase</keyword>
<dbReference type="PANTHER" id="PTHR30244">
    <property type="entry name" value="TRANSAMINASE"/>
    <property type="match status" value="1"/>
</dbReference>
<dbReference type="GO" id="GO:0008483">
    <property type="term" value="F:transaminase activity"/>
    <property type="evidence" value="ECO:0007669"/>
    <property type="project" value="UniProtKB-KW"/>
</dbReference>
<keyword evidence="6" id="KW-0032">Aminotransferase</keyword>
<reference evidence="6 7" key="1">
    <citation type="submission" date="2019-01" db="EMBL/GenBank/DDBJ databases">
        <authorList>
            <person name="Chen W.-M."/>
        </authorList>
    </citation>
    <scope>NUCLEOTIDE SEQUENCE [LARGE SCALE GENOMIC DNA]</scope>
    <source>
        <strain evidence="6 7">FSY-15</strain>
    </source>
</reference>
<dbReference type="Gene3D" id="3.40.640.10">
    <property type="entry name" value="Type I PLP-dependent aspartate aminotransferase-like (Major domain)"/>
    <property type="match status" value="1"/>
</dbReference>
<organism evidence="6 7">
    <name type="scientific">Sandaracinomonas limnophila</name>
    <dbReference type="NCBI Taxonomy" id="1862386"/>
    <lineage>
        <taxon>Bacteria</taxon>
        <taxon>Pseudomonadati</taxon>
        <taxon>Bacteroidota</taxon>
        <taxon>Cytophagia</taxon>
        <taxon>Cytophagales</taxon>
        <taxon>Flectobacillaceae</taxon>
        <taxon>Sandaracinomonas</taxon>
    </lineage>
</organism>
<evidence type="ECO:0000313" key="6">
    <source>
        <dbReference type="EMBL" id="RVU25594.1"/>
    </source>
</evidence>
<dbReference type="InterPro" id="IPR015422">
    <property type="entry name" value="PyrdxlP-dep_Trfase_small"/>
</dbReference>
<proteinExistence type="inferred from homology"/>